<feature type="transmembrane region" description="Helical" evidence="1">
    <location>
        <begin position="142"/>
        <end position="163"/>
    </location>
</feature>
<accession>A0ABX9AUC3</accession>
<dbReference type="RefSeq" id="WP_222160618.1">
    <property type="nucleotide sequence ID" value="NZ_CP081864.1"/>
</dbReference>
<feature type="domain" description="DUF112" evidence="2">
    <location>
        <begin position="21"/>
        <end position="438"/>
    </location>
</feature>
<feature type="transmembrane region" description="Helical" evidence="1">
    <location>
        <begin position="319"/>
        <end position="343"/>
    </location>
</feature>
<reference evidence="3 4" key="1">
    <citation type="submission" date="2021-08" db="EMBL/GenBank/DDBJ databases">
        <title>Culture and genomic analysis of Symbiopectobacterium purcellii sp. nov. gen. nov., isolated from the leafhopper Empoasca decipiens.</title>
        <authorList>
            <person name="Nadal-Jimenez P."/>
            <person name="Siozios S."/>
            <person name="Halliday N."/>
            <person name="Camara M."/>
            <person name="Hurst G.D.D."/>
        </authorList>
    </citation>
    <scope>NUCLEOTIDE SEQUENCE [LARGE SCALE GENOMIC DNA]</scope>
    <source>
        <strain evidence="3 4">SyEd1</strain>
    </source>
</reference>
<feature type="transmembrane region" description="Helical" evidence="1">
    <location>
        <begin position="170"/>
        <end position="188"/>
    </location>
</feature>
<feature type="transmembrane region" description="Helical" evidence="1">
    <location>
        <begin position="355"/>
        <end position="379"/>
    </location>
</feature>
<evidence type="ECO:0000313" key="4">
    <source>
        <dbReference type="Proteomes" id="UP000825886"/>
    </source>
</evidence>
<keyword evidence="4" id="KW-1185">Reference proteome</keyword>
<evidence type="ECO:0000259" key="2">
    <source>
        <dbReference type="Pfam" id="PF01970"/>
    </source>
</evidence>
<dbReference type="EMBL" id="CP081864">
    <property type="protein sequence ID" value="QZN97581.1"/>
    <property type="molecule type" value="Genomic_DNA"/>
</dbReference>
<feature type="transmembrane region" description="Helical" evidence="1">
    <location>
        <begin position="46"/>
        <end position="70"/>
    </location>
</feature>
<dbReference type="PANTHER" id="PTHR35342:SF5">
    <property type="entry name" value="TRICARBOXYLIC TRANSPORT PROTEIN"/>
    <property type="match status" value="1"/>
</dbReference>
<evidence type="ECO:0000313" key="3">
    <source>
        <dbReference type="EMBL" id="QZN97581.1"/>
    </source>
</evidence>
<sequence length="500" mass="52538">MSELFNGFASGLDAVFTLNNLFYCFLGALLGTFVGVLPGVGPLVTIALLLPFTFLLDPSAALIMLAGIYYGSAYGGSTTSILLNIPGETSSVITCLDGHAMARQGRAGPALAISAIGSFFAGSVATIIIALCAPLLSSLALLFGPADYFSLMLLGLVGAIVLAQGSLLKAFAVMVLGMLLGLMGVDVNSGAVRYTFGIIQLTDGISFVALAMGLFGISEIIRVVSLREQATGNVIPHGRVLLSRDDLRQSAGPVLRGTLIGSLFGLLPGGGGALATFCSYTVEKKVSANPEQFGHGAIAGVAGPESANNAAAQTSFIPLLTLGLPSNGTMALMAGAMMIHGITPGPQFITDQPTLFWSVIASMWIGNIMLLALNLPLVGVWVQLLRIPYRLLYPVIIMFCCIGIYSVASSSFDIFTAALFGLIGFALVAYDYEPAPLLMGFILGPLMEENLRRAMMMSRGRYAIFIEEPISLCLLLMALALLAITVLPSIKTKREHIFTE</sequence>
<feature type="transmembrane region" description="Helical" evidence="1">
    <location>
        <begin position="21"/>
        <end position="40"/>
    </location>
</feature>
<organism evidence="3 4">
    <name type="scientific">Symbiopectobacterium purcellii</name>
    <dbReference type="NCBI Taxonomy" id="2871826"/>
    <lineage>
        <taxon>Bacteria</taxon>
        <taxon>Pseudomonadati</taxon>
        <taxon>Pseudomonadota</taxon>
        <taxon>Gammaproteobacteria</taxon>
        <taxon>Enterobacterales</taxon>
        <taxon>Enterobacteriaceae</taxon>
    </lineage>
</organism>
<keyword evidence="1" id="KW-1133">Transmembrane helix</keyword>
<name>A0ABX9AUC3_9ENTR</name>
<proteinExistence type="predicted"/>
<dbReference type="Proteomes" id="UP000825886">
    <property type="component" value="Chromosome"/>
</dbReference>
<feature type="transmembrane region" description="Helical" evidence="1">
    <location>
        <begin position="414"/>
        <end position="432"/>
    </location>
</feature>
<dbReference type="InterPro" id="IPR002823">
    <property type="entry name" value="DUF112_TM"/>
</dbReference>
<protein>
    <submittedName>
        <fullName evidence="3">Tripartite tricarboxylate transporter permease</fullName>
    </submittedName>
</protein>
<evidence type="ECO:0000256" key="1">
    <source>
        <dbReference type="SAM" id="Phobius"/>
    </source>
</evidence>
<feature type="transmembrane region" description="Helical" evidence="1">
    <location>
        <begin position="194"/>
        <end position="217"/>
    </location>
</feature>
<feature type="transmembrane region" description="Helical" evidence="1">
    <location>
        <begin position="110"/>
        <end position="136"/>
    </location>
</feature>
<dbReference type="Pfam" id="PF01970">
    <property type="entry name" value="TctA"/>
    <property type="match status" value="1"/>
</dbReference>
<keyword evidence="1" id="KW-0812">Transmembrane</keyword>
<gene>
    <name evidence="3" type="ORF">K6K13_09795</name>
</gene>
<dbReference type="PANTHER" id="PTHR35342">
    <property type="entry name" value="TRICARBOXYLIC TRANSPORT PROTEIN"/>
    <property type="match status" value="1"/>
</dbReference>
<keyword evidence="1" id="KW-0472">Membrane</keyword>
<feature type="transmembrane region" description="Helical" evidence="1">
    <location>
        <begin position="462"/>
        <end position="487"/>
    </location>
</feature>
<feature type="transmembrane region" description="Helical" evidence="1">
    <location>
        <begin position="391"/>
        <end position="408"/>
    </location>
</feature>